<proteinExistence type="predicted"/>
<evidence type="ECO:0000313" key="8">
    <source>
        <dbReference type="EMBL" id="CAB4217687.1"/>
    </source>
</evidence>
<evidence type="ECO:0000313" key="7">
    <source>
        <dbReference type="EMBL" id="CAB4192950.1"/>
    </source>
</evidence>
<gene>
    <name evidence="4" type="ORF">UFOVP1032_63</name>
    <name evidence="5" type="ORF">UFOVP1125_131</name>
    <name evidence="6" type="ORF">UFOVP1173_77</name>
    <name evidence="7" type="ORF">UFOVP1241_147</name>
    <name evidence="8" type="ORF">UFOVP1491_63</name>
    <name evidence="9" type="ORF">UFOVP1579_63</name>
    <name evidence="1" type="ORF">UFOVP485_58</name>
    <name evidence="2" type="ORF">UFOVP575_10</name>
    <name evidence="3" type="ORF">UFOVP963_150</name>
</gene>
<accession>A0A6J5PYU1</accession>
<evidence type="ECO:0000313" key="2">
    <source>
        <dbReference type="EMBL" id="CAB4150661.1"/>
    </source>
</evidence>
<dbReference type="EMBL" id="LR796915">
    <property type="protein sequence ID" value="CAB4175316.1"/>
    <property type="molecule type" value="Genomic_DNA"/>
</dbReference>
<organism evidence="3">
    <name type="scientific">uncultured Caudovirales phage</name>
    <dbReference type="NCBI Taxonomy" id="2100421"/>
    <lineage>
        <taxon>Viruses</taxon>
        <taxon>Duplodnaviria</taxon>
        <taxon>Heunggongvirae</taxon>
        <taxon>Uroviricota</taxon>
        <taxon>Caudoviricetes</taxon>
        <taxon>Peduoviridae</taxon>
        <taxon>Maltschvirus</taxon>
        <taxon>Maltschvirus maltsch</taxon>
    </lineage>
</organism>
<dbReference type="EMBL" id="LR796551">
    <property type="protein sequence ID" value="CAB4150661.1"/>
    <property type="molecule type" value="Genomic_DNA"/>
</dbReference>
<evidence type="ECO:0000313" key="9">
    <source>
        <dbReference type="EMBL" id="CAB5231334.1"/>
    </source>
</evidence>
<dbReference type="EMBL" id="LR797188">
    <property type="protein sequence ID" value="CAB4192950.1"/>
    <property type="molecule type" value="Genomic_DNA"/>
</dbReference>
<evidence type="ECO:0000313" key="6">
    <source>
        <dbReference type="EMBL" id="CAB4188968.1"/>
    </source>
</evidence>
<sequence>MSRKFLAHIDLNSNELQNAVIQNLSSAPTGVLGRIYFDTAAGLNQLKIYNGTAWSTVGSVSLTLEGDVTGTASTNSSGEITLTATVDYAGSLTGADVNTALGYTAADAADVSALATSITTGTIDATTVNTVDLNASGEITLTGAGDFTITGDNNVVIVPGSGDFVYLGSTSTADNKIATLGDLDTVAEDLSTHEGLTSGVHGTSGDVVGTSDTQTLTNKSLGSGTELSSNLDAGSYNITNLANPTSAQHAATKAYVDSTSQGLDIKGSVQFDRDDDFDILAITAYTAGTRVLVRGQDTESENGIYVSELDGDLYLVRAEDAIPAGSLTEGSFTFVEDTNCGYVLADLPGTWVQFSGAGTYTNGDGIDLTGVTFSINLDSDSLAVSGSGLKANLANNGGLDNDSGLYVKTADGIVLDGSGNVTIDTTVVARKYSATLADGDDSYVVTHNLGTLDVQVQLYDPSGYTVEADISRTGIDTILVETSANTLVDLRVVVIG</sequence>
<name>A0A6J5PYU1_9CAUD</name>
<dbReference type="EMBL" id="LR797080">
    <property type="protein sequence ID" value="CAB4185848.1"/>
    <property type="molecule type" value="Genomic_DNA"/>
</dbReference>
<evidence type="ECO:0000313" key="3">
    <source>
        <dbReference type="EMBL" id="CAB4175316.1"/>
    </source>
</evidence>
<dbReference type="EMBL" id="LR796983">
    <property type="protein sequence ID" value="CAB4179718.1"/>
    <property type="molecule type" value="Genomic_DNA"/>
</dbReference>
<dbReference type="EMBL" id="LR796457">
    <property type="protein sequence ID" value="CAB4145886.1"/>
    <property type="molecule type" value="Genomic_DNA"/>
</dbReference>
<evidence type="ECO:0000313" key="1">
    <source>
        <dbReference type="EMBL" id="CAB4145886.1"/>
    </source>
</evidence>
<dbReference type="EMBL" id="LR797131">
    <property type="protein sequence ID" value="CAB4188968.1"/>
    <property type="molecule type" value="Genomic_DNA"/>
</dbReference>
<evidence type="ECO:0000313" key="5">
    <source>
        <dbReference type="EMBL" id="CAB4185848.1"/>
    </source>
</evidence>
<dbReference type="EMBL" id="LR798431">
    <property type="protein sequence ID" value="CAB5231334.1"/>
    <property type="molecule type" value="Genomic_DNA"/>
</dbReference>
<protein>
    <submittedName>
        <fullName evidence="3">Uncharacterized protein</fullName>
    </submittedName>
</protein>
<reference evidence="3" key="1">
    <citation type="submission" date="2020-05" db="EMBL/GenBank/DDBJ databases">
        <authorList>
            <person name="Chiriac C."/>
            <person name="Salcher M."/>
            <person name="Ghai R."/>
            <person name="Kavagutti S V."/>
        </authorList>
    </citation>
    <scope>NUCLEOTIDE SEQUENCE</scope>
</reference>
<evidence type="ECO:0000313" key="4">
    <source>
        <dbReference type="EMBL" id="CAB4179718.1"/>
    </source>
</evidence>
<dbReference type="EMBL" id="LR797455">
    <property type="protein sequence ID" value="CAB4217687.1"/>
    <property type="molecule type" value="Genomic_DNA"/>
</dbReference>